<dbReference type="Proteomes" id="UP000292136">
    <property type="component" value="Unassembled WGS sequence"/>
</dbReference>
<evidence type="ECO:0000313" key="2">
    <source>
        <dbReference type="EMBL" id="RZT76731.1"/>
    </source>
</evidence>
<dbReference type="EMBL" id="SHKM01000002">
    <property type="protein sequence ID" value="RZT76731.1"/>
    <property type="molecule type" value="Genomic_DNA"/>
</dbReference>
<accession>A0ABY0INE2</accession>
<comment type="caution">
    <text evidence="2">The sequence shown here is derived from an EMBL/GenBank/DDBJ whole genome shotgun (WGS) entry which is preliminary data.</text>
</comment>
<evidence type="ECO:0000313" key="3">
    <source>
        <dbReference type="Proteomes" id="UP000292136"/>
    </source>
</evidence>
<keyword evidence="3" id="KW-1185">Reference proteome</keyword>
<keyword evidence="1" id="KW-0812">Transmembrane</keyword>
<gene>
    <name evidence="2" type="ORF">EV678_2614</name>
</gene>
<organism evidence="2 3">
    <name type="scientific">Azospira oryzae</name>
    <dbReference type="NCBI Taxonomy" id="146939"/>
    <lineage>
        <taxon>Bacteria</taxon>
        <taxon>Pseudomonadati</taxon>
        <taxon>Pseudomonadota</taxon>
        <taxon>Betaproteobacteria</taxon>
        <taxon>Rhodocyclales</taxon>
        <taxon>Rhodocyclaceae</taxon>
        <taxon>Azospira</taxon>
    </lineage>
</organism>
<keyword evidence="1" id="KW-1133">Transmembrane helix</keyword>
<name>A0ABY0INE2_9RHOO</name>
<feature type="transmembrane region" description="Helical" evidence="1">
    <location>
        <begin position="25"/>
        <end position="44"/>
    </location>
</feature>
<sequence>MNQMPLVPPGRDTLPRIERLLRRELALFFTLCALLGAFLAYGALRTLASPSAPPHPVLQARADVRP</sequence>
<reference evidence="2 3" key="1">
    <citation type="submission" date="2019-02" db="EMBL/GenBank/DDBJ databases">
        <title>Genomic Encyclopedia of Type Strains, Phase IV (KMG-IV): sequencing the most valuable type-strain genomes for metagenomic binning, comparative biology and taxonomic classification.</title>
        <authorList>
            <person name="Goeker M."/>
        </authorList>
    </citation>
    <scope>NUCLEOTIDE SEQUENCE [LARGE SCALE GENOMIC DNA]</scope>
    <source>
        <strain evidence="2 3">DSM 21223</strain>
    </source>
</reference>
<evidence type="ECO:0000256" key="1">
    <source>
        <dbReference type="SAM" id="Phobius"/>
    </source>
</evidence>
<keyword evidence="1" id="KW-0472">Membrane</keyword>
<dbReference type="RefSeq" id="WP_014235630.1">
    <property type="nucleotide sequence ID" value="NZ_SHKM01000002.1"/>
</dbReference>
<protein>
    <submittedName>
        <fullName evidence="2">Uncharacterized protein</fullName>
    </submittedName>
</protein>
<proteinExistence type="predicted"/>